<evidence type="ECO:0000313" key="2">
    <source>
        <dbReference type="EMBL" id="KAF1969890.1"/>
    </source>
</evidence>
<proteinExistence type="predicted"/>
<dbReference type="EMBL" id="ML976705">
    <property type="protein sequence ID" value="KAF1969890.1"/>
    <property type="molecule type" value="Genomic_DNA"/>
</dbReference>
<name>A0A6A5UZL0_9PLEO</name>
<dbReference type="InterPro" id="IPR036397">
    <property type="entry name" value="RNaseH_sf"/>
</dbReference>
<dbReference type="OrthoDB" id="5410741at2759"/>
<feature type="compositionally biased region" description="Basic and acidic residues" evidence="1">
    <location>
        <begin position="1"/>
        <end position="11"/>
    </location>
</feature>
<reference evidence="2" key="1">
    <citation type="journal article" date="2020" name="Stud. Mycol.">
        <title>101 Dothideomycetes genomes: a test case for predicting lifestyles and emergence of pathogens.</title>
        <authorList>
            <person name="Haridas S."/>
            <person name="Albert R."/>
            <person name="Binder M."/>
            <person name="Bloem J."/>
            <person name="Labutti K."/>
            <person name="Salamov A."/>
            <person name="Andreopoulos B."/>
            <person name="Baker S."/>
            <person name="Barry K."/>
            <person name="Bills G."/>
            <person name="Bluhm B."/>
            <person name="Cannon C."/>
            <person name="Castanera R."/>
            <person name="Culley D."/>
            <person name="Daum C."/>
            <person name="Ezra D."/>
            <person name="Gonzalez J."/>
            <person name="Henrissat B."/>
            <person name="Kuo A."/>
            <person name="Liang C."/>
            <person name="Lipzen A."/>
            <person name="Lutzoni F."/>
            <person name="Magnuson J."/>
            <person name="Mondo S."/>
            <person name="Nolan M."/>
            <person name="Ohm R."/>
            <person name="Pangilinan J."/>
            <person name="Park H.-J."/>
            <person name="Ramirez L."/>
            <person name="Alfaro M."/>
            <person name="Sun H."/>
            <person name="Tritt A."/>
            <person name="Yoshinaga Y."/>
            <person name="Zwiers L.-H."/>
            <person name="Turgeon B."/>
            <person name="Goodwin S."/>
            <person name="Spatafora J."/>
            <person name="Crous P."/>
            <person name="Grigoriev I."/>
        </authorList>
    </citation>
    <scope>NUCLEOTIDE SEQUENCE</scope>
    <source>
        <strain evidence="2">CBS 107.79</strain>
    </source>
</reference>
<keyword evidence="3" id="KW-1185">Reference proteome</keyword>
<gene>
    <name evidence="2" type="ORF">BU23DRAFT_557302</name>
</gene>
<protein>
    <submittedName>
        <fullName evidence="2">Uncharacterized protein</fullName>
    </submittedName>
</protein>
<dbReference type="Gene3D" id="3.30.420.10">
    <property type="entry name" value="Ribonuclease H-like superfamily/Ribonuclease H"/>
    <property type="match status" value="1"/>
</dbReference>
<dbReference type="AlphaFoldDB" id="A0A6A5UZL0"/>
<dbReference type="Proteomes" id="UP000800036">
    <property type="component" value="Unassembled WGS sequence"/>
</dbReference>
<accession>A0A6A5UZL0</accession>
<evidence type="ECO:0000256" key="1">
    <source>
        <dbReference type="SAM" id="MobiDB-lite"/>
    </source>
</evidence>
<evidence type="ECO:0000313" key="3">
    <source>
        <dbReference type="Proteomes" id="UP000800036"/>
    </source>
</evidence>
<sequence>MKEFKKYNDCRRVRKRKSQEKHTKLGHPWRVDESTLRALMDDATNPVRDKPLGVQIRTNNIPLTKRALEHNLRTRIHAGVYKQAYTKKEISLDNKYLRVGYGYVNQWQPIFGFWDAVYWTDEAHFNPEEDFQKPSILRYEGKRLKTNNIGVRKPVKSSPLTLHMYATVNWYYKGPLGFYNDDVDMLTLPKPLQRPRKYKYETQQKYKERLTEWELKCPPAIEGDVGGHHMTQEYYTEHILPSYIDAVQQARIGATIEQREWLLQEDNDPSHGTKSFNNVSRKLKDVNWIRTLLHPGQSPDLNPQEGVWLILKQRVKRRLNSPLPPETIWDGTKQHLKEILVQEWAMITLTEIRRLISKMPSRCKQLATNGGEAIRSEHW</sequence>
<organism evidence="2 3">
    <name type="scientific">Bimuria novae-zelandiae CBS 107.79</name>
    <dbReference type="NCBI Taxonomy" id="1447943"/>
    <lineage>
        <taxon>Eukaryota</taxon>
        <taxon>Fungi</taxon>
        <taxon>Dikarya</taxon>
        <taxon>Ascomycota</taxon>
        <taxon>Pezizomycotina</taxon>
        <taxon>Dothideomycetes</taxon>
        <taxon>Pleosporomycetidae</taxon>
        <taxon>Pleosporales</taxon>
        <taxon>Massarineae</taxon>
        <taxon>Didymosphaeriaceae</taxon>
        <taxon>Bimuria</taxon>
    </lineage>
</organism>
<feature type="region of interest" description="Disordered" evidence="1">
    <location>
        <begin position="1"/>
        <end position="25"/>
    </location>
</feature>
<dbReference type="GO" id="GO:0003676">
    <property type="term" value="F:nucleic acid binding"/>
    <property type="evidence" value="ECO:0007669"/>
    <property type="project" value="InterPro"/>
</dbReference>
<feature type="compositionally biased region" description="Basic residues" evidence="1">
    <location>
        <begin position="12"/>
        <end position="25"/>
    </location>
</feature>